<dbReference type="AlphaFoldDB" id="A0A059EXA3"/>
<dbReference type="OrthoDB" id="119302at2759"/>
<dbReference type="PANTHER" id="PTHR12858">
    <property type="entry name" value="RIBOSOME BIOGENESIS PROTEIN"/>
    <property type="match status" value="1"/>
</dbReference>
<name>A0A059EXA3_9MICR</name>
<dbReference type="VEuPathDB" id="MicrosporidiaDB:H312_03223"/>
<evidence type="ECO:0000313" key="2">
    <source>
        <dbReference type="EMBL" id="KCZ79384.1"/>
    </source>
</evidence>
<dbReference type="PANTHER" id="PTHR12858:SF1">
    <property type="entry name" value="PRE-RRNA-PROCESSING PROTEIN TSR1 HOMOLOG"/>
    <property type="match status" value="1"/>
</dbReference>
<dbReference type="HOGENOM" id="CLU_031890_0_0_1"/>
<evidence type="ECO:0000313" key="3">
    <source>
        <dbReference type="Proteomes" id="UP000030655"/>
    </source>
</evidence>
<dbReference type="GO" id="GO:0000479">
    <property type="term" value="P:endonucleolytic cleavage of tricistronic rRNA transcript (SSU-rRNA, 5.8S rRNA, LSU-rRNA)"/>
    <property type="evidence" value="ECO:0007669"/>
    <property type="project" value="TreeGrafter"/>
</dbReference>
<dbReference type="InterPro" id="IPR038661">
    <property type="entry name" value="Ribosomal_eL33_sf"/>
</dbReference>
<reference evidence="3" key="1">
    <citation type="submission" date="2013-02" db="EMBL/GenBank/DDBJ databases">
        <authorList>
            <consortium name="The Broad Institute Genome Sequencing Platform"/>
            <person name="Cuomo C."/>
            <person name="Becnel J."/>
            <person name="Sanscrainte N."/>
            <person name="Walker B."/>
            <person name="Young S.K."/>
            <person name="Zeng Q."/>
            <person name="Gargeya S."/>
            <person name="Fitzgerald M."/>
            <person name="Haas B."/>
            <person name="Abouelleil A."/>
            <person name="Alvarado L."/>
            <person name="Arachchi H.M."/>
            <person name="Berlin A.M."/>
            <person name="Chapman S.B."/>
            <person name="Dewar J."/>
            <person name="Goldberg J."/>
            <person name="Griggs A."/>
            <person name="Gujja S."/>
            <person name="Hansen M."/>
            <person name="Howarth C."/>
            <person name="Imamovic A."/>
            <person name="Larimer J."/>
            <person name="McCowan C."/>
            <person name="Murphy C."/>
            <person name="Neiman D."/>
            <person name="Pearson M."/>
            <person name="Priest M."/>
            <person name="Roberts A."/>
            <person name="Saif S."/>
            <person name="Shea T."/>
            <person name="Sisk P."/>
            <person name="Sykes S."/>
            <person name="Wortman J."/>
            <person name="Nusbaum C."/>
            <person name="Birren B."/>
        </authorList>
    </citation>
    <scope>NUCLEOTIDE SEQUENCE [LARGE SCALE GENOMIC DNA]</scope>
    <source>
        <strain evidence="3">PRA339</strain>
    </source>
</reference>
<sequence>MSQMEVSQVYKTVTLINSLDDTFIRKNVQLIKETPYTMLCKHFKKNVYFLFIKSTNYITYSDYNILIYTNENDLRNNLRNNLILLLENRKELKSIKKIIKDHKIKIIYKDTFINELMNIKCNSIKHNRPIIFAENYVVNEGALTIECFLKEGLVGGRMVINNNLILEIDEIISDDVYKAEEVFKENRELEYERKNYMHEIVDDEASEIEEASEYSLEENENILNYESENLEEESNFSENEQIFNKDSKFNEYLKISDLNNPNLKKIETNDIFIPRDTQSFVNRVIKRSKSFFKNTNVTIKFKQCNFPNNFFPMFVNLYEIEGSSTIYNLCFSSKTEVKREEYFLENDIFNFKISPIITKNKGYKIHLESNNITNGILTFIGPLFLTNKFNIKKQNINCSLFDYSERLIVKEKYLVGKPFKIYKKVTVIRGMFTSPQDVKMFINYKLKTDSGVEGVIKESLGTHGLFKAYFSSTVQHGERVKLCLYQQVFLQ</sequence>
<dbReference type="Pfam" id="PF04950">
    <property type="entry name" value="RIBIOP_C"/>
    <property type="match status" value="1"/>
</dbReference>
<accession>A0A059EXA3</accession>
<protein>
    <recommendedName>
        <fullName evidence="1">Ribosome biogenesis protein BMS1/TSR1 C-terminal domain-containing protein</fullName>
    </recommendedName>
</protein>
<dbReference type="STRING" id="1288291.A0A059EXA3"/>
<dbReference type="Proteomes" id="UP000030655">
    <property type="component" value="Unassembled WGS sequence"/>
</dbReference>
<dbReference type="SMART" id="SM01362">
    <property type="entry name" value="DUF663"/>
    <property type="match status" value="1"/>
</dbReference>
<evidence type="ECO:0000259" key="1">
    <source>
        <dbReference type="SMART" id="SM01362"/>
    </source>
</evidence>
<keyword evidence="3" id="KW-1185">Reference proteome</keyword>
<gene>
    <name evidence="2" type="ORF">H312_03223</name>
</gene>
<dbReference type="EMBL" id="KK365286">
    <property type="protein sequence ID" value="KCZ79384.1"/>
    <property type="molecule type" value="Genomic_DNA"/>
</dbReference>
<proteinExistence type="predicted"/>
<dbReference type="GO" id="GO:0005525">
    <property type="term" value="F:GTP binding"/>
    <property type="evidence" value="ECO:0007669"/>
    <property type="project" value="TreeGrafter"/>
</dbReference>
<dbReference type="Gene3D" id="2.40.10.190">
    <property type="entry name" value="translation elongation factor selb, chain A, domain 4"/>
    <property type="match status" value="1"/>
</dbReference>
<organism evidence="2 3">
    <name type="scientific">Anncaliia algerae PRA339</name>
    <dbReference type="NCBI Taxonomy" id="1288291"/>
    <lineage>
        <taxon>Eukaryota</taxon>
        <taxon>Fungi</taxon>
        <taxon>Fungi incertae sedis</taxon>
        <taxon>Microsporidia</taxon>
        <taxon>Tubulinosematoidea</taxon>
        <taxon>Tubulinosematidae</taxon>
        <taxon>Anncaliia</taxon>
    </lineage>
</organism>
<dbReference type="GO" id="GO:0034511">
    <property type="term" value="F:U3 snoRNA binding"/>
    <property type="evidence" value="ECO:0007669"/>
    <property type="project" value="TreeGrafter"/>
</dbReference>
<dbReference type="GO" id="GO:0000462">
    <property type="term" value="P:maturation of SSU-rRNA from tricistronic rRNA transcript (SSU-rRNA, 5.8S rRNA, LSU-rRNA)"/>
    <property type="evidence" value="ECO:0007669"/>
    <property type="project" value="TreeGrafter"/>
</dbReference>
<dbReference type="InterPro" id="IPR007034">
    <property type="entry name" value="BMS1_TSR1_C"/>
</dbReference>
<dbReference type="GO" id="GO:0003924">
    <property type="term" value="F:GTPase activity"/>
    <property type="evidence" value="ECO:0007669"/>
    <property type="project" value="TreeGrafter"/>
</dbReference>
<feature type="domain" description="Ribosome biogenesis protein BMS1/TSR1 C-terminal" evidence="1">
    <location>
        <begin position="167"/>
        <end position="488"/>
    </location>
</feature>
<reference evidence="2 3" key="2">
    <citation type="submission" date="2014-03" db="EMBL/GenBank/DDBJ databases">
        <title>The Genome Sequence of Anncaliia algerae insect isolate PRA339.</title>
        <authorList>
            <consortium name="The Broad Institute Genome Sequencing Platform"/>
            <consortium name="The Broad Institute Genome Sequencing Center for Infectious Disease"/>
            <person name="Cuomo C."/>
            <person name="Becnel J."/>
            <person name="Sanscrainte N."/>
            <person name="Walker B."/>
            <person name="Young S.K."/>
            <person name="Zeng Q."/>
            <person name="Gargeya S."/>
            <person name="Fitzgerald M."/>
            <person name="Haas B."/>
            <person name="Abouelleil A."/>
            <person name="Alvarado L."/>
            <person name="Arachchi H.M."/>
            <person name="Berlin A.M."/>
            <person name="Chapman S.B."/>
            <person name="Dewar J."/>
            <person name="Goldberg J."/>
            <person name="Griggs A."/>
            <person name="Gujja S."/>
            <person name="Hansen M."/>
            <person name="Howarth C."/>
            <person name="Imamovic A."/>
            <person name="Larimer J."/>
            <person name="McCowan C."/>
            <person name="Murphy C."/>
            <person name="Neiman D."/>
            <person name="Pearson M."/>
            <person name="Priest M."/>
            <person name="Roberts A."/>
            <person name="Saif S."/>
            <person name="Shea T."/>
            <person name="Sisk P."/>
            <person name="Sykes S."/>
            <person name="Wortman J."/>
            <person name="Nusbaum C."/>
            <person name="Birren B."/>
        </authorList>
    </citation>
    <scope>NUCLEOTIDE SEQUENCE [LARGE SCALE GENOMIC DNA]</scope>
    <source>
        <strain evidence="2 3">PRA339</strain>
    </source>
</reference>
<dbReference type="InterPro" id="IPR039761">
    <property type="entry name" value="Bms1/Tsr1"/>
</dbReference>
<dbReference type="GO" id="GO:0030688">
    <property type="term" value="C:preribosome, small subunit precursor"/>
    <property type="evidence" value="ECO:0007669"/>
    <property type="project" value="TreeGrafter"/>
</dbReference>